<dbReference type="STRING" id="1217698.F888_03620"/>
<dbReference type="EMBL" id="APSA01000018">
    <property type="protein sequence ID" value="ENX35787.1"/>
    <property type="molecule type" value="Genomic_DNA"/>
</dbReference>
<dbReference type="Proteomes" id="UP000652691">
    <property type="component" value="Unassembled WGS sequence"/>
</dbReference>
<evidence type="ECO:0000313" key="3">
    <source>
        <dbReference type="Proteomes" id="UP000013200"/>
    </source>
</evidence>
<evidence type="ECO:0000313" key="2">
    <source>
        <dbReference type="EMBL" id="GGH39177.1"/>
    </source>
</evidence>
<protein>
    <recommendedName>
        <fullName evidence="5">Phage tail sheath protein</fullName>
    </recommendedName>
</protein>
<dbReference type="PATRIC" id="fig|1217698.3.peg.3526"/>
<dbReference type="InterPro" id="IPR052042">
    <property type="entry name" value="Tail_sheath_structural"/>
</dbReference>
<dbReference type="RefSeq" id="WP_005289135.1">
    <property type="nucleotide sequence ID" value="NZ_BMDA01000003.1"/>
</dbReference>
<evidence type="ECO:0000313" key="4">
    <source>
        <dbReference type="Proteomes" id="UP000652691"/>
    </source>
</evidence>
<organism evidence="1 3">
    <name type="scientific">Acinetobacter courvalinii</name>
    <dbReference type="NCBI Taxonomy" id="280147"/>
    <lineage>
        <taxon>Bacteria</taxon>
        <taxon>Pseudomonadati</taxon>
        <taxon>Pseudomonadota</taxon>
        <taxon>Gammaproteobacteria</taxon>
        <taxon>Moraxellales</taxon>
        <taxon>Moraxellaceae</taxon>
        <taxon>Acinetobacter</taxon>
    </lineage>
</organism>
<comment type="caution">
    <text evidence="1">The sequence shown here is derived from an EMBL/GenBank/DDBJ whole genome shotgun (WGS) entry which is preliminary data.</text>
</comment>
<dbReference type="HOGENOM" id="CLU_096392_0_0_6"/>
<name>N9R9G8_9GAMM</name>
<reference evidence="1 3" key="1">
    <citation type="submission" date="2013-02" db="EMBL/GenBank/DDBJ databases">
        <title>The Genome Sequence of Acinetobacter sp. NIPH 3623.</title>
        <authorList>
            <consortium name="The Broad Institute Genome Sequencing Platform"/>
            <consortium name="The Broad Institute Genome Sequencing Center for Infectious Disease"/>
            <person name="Cerqueira G."/>
            <person name="Feldgarden M."/>
            <person name="Courvalin P."/>
            <person name="Perichon B."/>
            <person name="Grillot-Courvalin C."/>
            <person name="Clermont D."/>
            <person name="Rocha E."/>
            <person name="Yoon E.-J."/>
            <person name="Nemec A."/>
            <person name="Walker B."/>
            <person name="Young S.K."/>
            <person name="Zeng Q."/>
            <person name="Gargeya S."/>
            <person name="Fitzgerald M."/>
            <person name="Haas B."/>
            <person name="Abouelleil A."/>
            <person name="Alvarado L."/>
            <person name="Arachchi H.M."/>
            <person name="Berlin A.M."/>
            <person name="Chapman S.B."/>
            <person name="Dewar J."/>
            <person name="Goldberg J."/>
            <person name="Griggs A."/>
            <person name="Gujja S."/>
            <person name="Hansen M."/>
            <person name="Howarth C."/>
            <person name="Imamovic A."/>
            <person name="Larimer J."/>
            <person name="McCowan C."/>
            <person name="Murphy C."/>
            <person name="Neiman D."/>
            <person name="Pearson M."/>
            <person name="Priest M."/>
            <person name="Roberts A."/>
            <person name="Saif S."/>
            <person name="Shea T."/>
            <person name="Sisk P."/>
            <person name="Sykes S."/>
            <person name="Wortman J."/>
            <person name="Nusbaum C."/>
            <person name="Birren B."/>
        </authorList>
    </citation>
    <scope>NUCLEOTIDE SEQUENCE [LARGE SCALE GENOMIC DNA]</scope>
    <source>
        <strain evidence="1 3">NIPH 3623</strain>
    </source>
</reference>
<evidence type="ECO:0008006" key="5">
    <source>
        <dbReference type="Google" id="ProtNLM"/>
    </source>
</evidence>
<dbReference type="AlphaFoldDB" id="N9R9G8"/>
<dbReference type="EMBL" id="BMDA01000003">
    <property type="protein sequence ID" value="GGH39177.1"/>
    <property type="molecule type" value="Genomic_DNA"/>
</dbReference>
<accession>N9R9G8</accession>
<dbReference type="PANTHER" id="PTHR35861:SF1">
    <property type="entry name" value="PHAGE TAIL SHEATH PROTEIN"/>
    <property type="match status" value="1"/>
</dbReference>
<evidence type="ECO:0000313" key="1">
    <source>
        <dbReference type="EMBL" id="ENX35787.1"/>
    </source>
</evidence>
<dbReference type="PANTHER" id="PTHR35861">
    <property type="match status" value="1"/>
</dbReference>
<dbReference type="GeneID" id="80105062"/>
<proteinExistence type="predicted"/>
<keyword evidence="3" id="KW-1185">Reference proteome</keyword>
<sequence>MATQHHGITGREVQSGIIPMKDAQTNIIGLIAFADDADPLVFPENTPVRVSSINRALPAAGLTGNLRKSLETIAMITNPTLIVVRIPNPFGGEIFQTNAVAGYVSETGQRTGILAFLTAKSILGIAPKILIAPDVETPAVVESLASVCKKLRAYAYVTPRDAASAQMLETAEEVALYRDQLAHREIEIIWPEWTSGNVFLGEPLLPTAS</sequence>
<reference evidence="2" key="3">
    <citation type="submission" date="2024-03" db="EMBL/GenBank/DDBJ databases">
        <authorList>
            <person name="Sun Q."/>
            <person name="Sedlacek I."/>
        </authorList>
    </citation>
    <scope>NUCLEOTIDE SEQUENCE</scope>
    <source>
        <strain evidence="2">CCM 8635</strain>
    </source>
</reference>
<reference evidence="2 4" key="2">
    <citation type="journal article" date="2014" name="Int. J. Syst. Evol. Microbiol.">
        <title>Complete genome sequence of Corynebacterium casei LMG S-19264T (=DSM 44701T), isolated from a smear-ripened cheese.</title>
        <authorList>
            <consortium name="US DOE Joint Genome Institute (JGI-PGF)"/>
            <person name="Walter F."/>
            <person name="Albersmeier A."/>
            <person name="Kalinowski J."/>
            <person name="Ruckert C."/>
        </authorList>
    </citation>
    <scope>NUCLEOTIDE SEQUENCE [LARGE SCALE GENOMIC DNA]</scope>
    <source>
        <strain evidence="2 4">CCM 8635</strain>
    </source>
</reference>
<dbReference type="Proteomes" id="UP000013200">
    <property type="component" value="Unassembled WGS sequence"/>
</dbReference>
<gene>
    <name evidence="1" type="ORF">F888_03620</name>
    <name evidence="2" type="ORF">GCM10007354_24800</name>
</gene>